<comment type="caution">
    <text evidence="3">The sequence shown here is derived from an EMBL/GenBank/DDBJ whole genome shotgun (WGS) entry which is preliminary data.</text>
</comment>
<name>A0A7X3MTJ1_9HYPH</name>
<dbReference type="GO" id="GO:0003824">
    <property type="term" value="F:catalytic activity"/>
    <property type="evidence" value="ECO:0007669"/>
    <property type="project" value="InterPro"/>
</dbReference>
<dbReference type="Gene3D" id="3.30.428.10">
    <property type="entry name" value="HIT-like"/>
    <property type="match status" value="1"/>
</dbReference>
<keyword evidence="4" id="KW-1185">Reference proteome</keyword>
<dbReference type="EMBL" id="WURB01000012">
    <property type="protein sequence ID" value="MXQ12983.1"/>
    <property type="molecule type" value="Genomic_DNA"/>
</dbReference>
<evidence type="ECO:0000259" key="2">
    <source>
        <dbReference type="PROSITE" id="PS51084"/>
    </source>
</evidence>
<feature type="domain" description="HIT" evidence="2">
    <location>
        <begin position="1"/>
        <end position="28"/>
    </location>
</feature>
<reference evidence="3 4" key="1">
    <citation type="submission" date="2019-12" db="EMBL/GenBank/DDBJ databases">
        <authorList>
            <person name="Yuan C.-G."/>
        </authorList>
    </citation>
    <scope>NUCLEOTIDE SEQUENCE [LARGE SCALE GENOMIC DNA]</scope>
    <source>
        <strain evidence="3 4">KCTC 23863</strain>
    </source>
</reference>
<dbReference type="AlphaFoldDB" id="A0A7X3MTJ1"/>
<gene>
    <name evidence="3" type="ORF">GR328_16260</name>
</gene>
<protein>
    <submittedName>
        <fullName evidence="3">HIT domain-containing protein</fullName>
    </submittedName>
</protein>
<dbReference type="PROSITE" id="PS51084">
    <property type="entry name" value="HIT_2"/>
    <property type="match status" value="1"/>
</dbReference>
<proteinExistence type="predicted"/>
<evidence type="ECO:0000256" key="1">
    <source>
        <dbReference type="PROSITE-ProRule" id="PRU00464"/>
    </source>
</evidence>
<sequence length="51" mass="5518">MNCGEFAVQTVMHCHVHLIPRRKGDLDEPKGGVRGVIAGKASYLSEPPTSK</sequence>
<reference evidence="3 4" key="2">
    <citation type="submission" date="2020-01" db="EMBL/GenBank/DDBJ databases">
        <title>Microvirga sp. nov., an arsenate reduction bacterium isolated from Tibet hotspring sediments.</title>
        <authorList>
            <person name="Xian W.-D."/>
            <person name="Li W.-J."/>
        </authorList>
    </citation>
    <scope>NUCLEOTIDE SEQUENCE [LARGE SCALE GENOMIC DNA]</scope>
    <source>
        <strain evidence="3 4">KCTC 23863</strain>
    </source>
</reference>
<dbReference type="Proteomes" id="UP000436483">
    <property type="component" value="Unassembled WGS sequence"/>
</dbReference>
<organism evidence="3 4">
    <name type="scientific">Microvirga makkahensis</name>
    <dbReference type="NCBI Taxonomy" id="1128670"/>
    <lineage>
        <taxon>Bacteria</taxon>
        <taxon>Pseudomonadati</taxon>
        <taxon>Pseudomonadota</taxon>
        <taxon>Alphaproteobacteria</taxon>
        <taxon>Hyphomicrobiales</taxon>
        <taxon>Methylobacteriaceae</taxon>
        <taxon>Microvirga</taxon>
    </lineage>
</organism>
<dbReference type="OrthoDB" id="9784774at2"/>
<accession>A0A7X3MTJ1</accession>
<dbReference type="SUPFAM" id="SSF54197">
    <property type="entry name" value="HIT-like"/>
    <property type="match status" value="1"/>
</dbReference>
<evidence type="ECO:0000313" key="4">
    <source>
        <dbReference type="Proteomes" id="UP000436483"/>
    </source>
</evidence>
<feature type="short sequence motif" description="Histidine triad motif" evidence="1">
    <location>
        <begin position="13"/>
        <end position="17"/>
    </location>
</feature>
<evidence type="ECO:0000313" key="3">
    <source>
        <dbReference type="EMBL" id="MXQ12983.1"/>
    </source>
</evidence>
<dbReference type="InterPro" id="IPR036265">
    <property type="entry name" value="HIT-like_sf"/>
</dbReference>
<dbReference type="InterPro" id="IPR011146">
    <property type="entry name" value="HIT-like"/>
</dbReference>
<dbReference type="Pfam" id="PF01230">
    <property type="entry name" value="HIT"/>
    <property type="match status" value="1"/>
</dbReference>